<proteinExistence type="predicted"/>
<reference evidence="1" key="1">
    <citation type="submission" date="2021-02" db="EMBL/GenBank/DDBJ databases">
        <authorList>
            <person name="Nowell W R."/>
        </authorList>
    </citation>
    <scope>NUCLEOTIDE SEQUENCE</scope>
</reference>
<dbReference type="AlphaFoldDB" id="A0A820K237"/>
<evidence type="ECO:0000313" key="2">
    <source>
        <dbReference type="Proteomes" id="UP000663836"/>
    </source>
</evidence>
<accession>A0A820K237</accession>
<gene>
    <name evidence="1" type="ORF">JBS370_LOCUS41478</name>
</gene>
<organism evidence="1 2">
    <name type="scientific">Rotaria sordida</name>
    <dbReference type="NCBI Taxonomy" id="392033"/>
    <lineage>
        <taxon>Eukaryota</taxon>
        <taxon>Metazoa</taxon>
        <taxon>Spiralia</taxon>
        <taxon>Gnathifera</taxon>
        <taxon>Rotifera</taxon>
        <taxon>Eurotatoria</taxon>
        <taxon>Bdelloidea</taxon>
        <taxon>Philodinida</taxon>
        <taxon>Philodinidae</taxon>
        <taxon>Rotaria</taxon>
    </lineage>
</organism>
<name>A0A820K237_9BILA</name>
<protein>
    <submittedName>
        <fullName evidence="1">Uncharacterized protein</fullName>
    </submittedName>
</protein>
<feature type="non-terminal residue" evidence="1">
    <location>
        <position position="1"/>
    </location>
</feature>
<comment type="caution">
    <text evidence="1">The sequence shown here is derived from an EMBL/GenBank/DDBJ whole genome shotgun (WGS) entry which is preliminary data.</text>
</comment>
<dbReference type="EMBL" id="CAJOBD010046236">
    <property type="protein sequence ID" value="CAF4336673.1"/>
    <property type="molecule type" value="Genomic_DNA"/>
</dbReference>
<sequence length="109" mass="12901">EDCTSTLRRIVYDVRSNSFIGFTPPLNENGMPHIKYFRTNSIEDLKNWFEEKEMSRLLNLHMIQPICINNQISPSFALAAYRTNGKYTALDIIRCCHDADFWFFWCLNQ</sequence>
<evidence type="ECO:0000313" key="1">
    <source>
        <dbReference type="EMBL" id="CAF4336673.1"/>
    </source>
</evidence>
<dbReference type="Proteomes" id="UP000663836">
    <property type="component" value="Unassembled WGS sequence"/>
</dbReference>